<protein>
    <submittedName>
        <fullName evidence="3">Transcriptional regulator</fullName>
    </submittedName>
</protein>
<keyword evidence="1" id="KW-0472">Membrane</keyword>
<dbReference type="Pfam" id="PF09339">
    <property type="entry name" value="HTH_IclR"/>
    <property type="match status" value="1"/>
</dbReference>
<organism evidence="3 4">
    <name type="scientific">Saccharolobus caldissimus</name>
    <dbReference type="NCBI Taxonomy" id="1702097"/>
    <lineage>
        <taxon>Archaea</taxon>
        <taxon>Thermoproteota</taxon>
        <taxon>Thermoprotei</taxon>
        <taxon>Sulfolobales</taxon>
        <taxon>Sulfolobaceae</taxon>
        <taxon>Saccharolobus</taxon>
    </lineage>
</organism>
<evidence type="ECO:0000256" key="1">
    <source>
        <dbReference type="SAM" id="Phobius"/>
    </source>
</evidence>
<dbReference type="CDD" id="cd00090">
    <property type="entry name" value="HTH_ARSR"/>
    <property type="match status" value="1"/>
</dbReference>
<proteinExistence type="predicted"/>
<keyword evidence="1" id="KW-0812">Transmembrane</keyword>
<dbReference type="GeneID" id="68867824"/>
<dbReference type="GO" id="GO:0003677">
    <property type="term" value="F:DNA binding"/>
    <property type="evidence" value="ECO:0007669"/>
    <property type="project" value="InterPro"/>
</dbReference>
<dbReference type="Gene3D" id="1.10.10.10">
    <property type="entry name" value="Winged helix-like DNA-binding domain superfamily/Winged helix DNA-binding domain"/>
    <property type="match status" value="1"/>
</dbReference>
<reference evidence="3 4" key="1">
    <citation type="journal article" date="2022" name="Microbiol. Resour. Announc.">
        <title>Complete Genome Sequence of the Hyperthermophilic and Acidophilic Archaeon Saccharolobus caldissimus Strain HS-3T.</title>
        <authorList>
            <person name="Sakai H.D."/>
            <person name="Kurosawa N."/>
        </authorList>
    </citation>
    <scope>NUCLEOTIDE SEQUENCE [LARGE SCALE GENOMIC DNA]</scope>
    <source>
        <strain evidence="3 4">JCM32116</strain>
    </source>
</reference>
<dbReference type="EMBL" id="AP025226">
    <property type="protein sequence ID" value="BDC00084.1"/>
    <property type="molecule type" value="Genomic_DNA"/>
</dbReference>
<dbReference type="InterPro" id="IPR036388">
    <property type="entry name" value="WH-like_DNA-bd_sf"/>
</dbReference>
<evidence type="ECO:0000259" key="2">
    <source>
        <dbReference type="Pfam" id="PF09339"/>
    </source>
</evidence>
<gene>
    <name evidence="3" type="ORF">SACC_31000</name>
</gene>
<evidence type="ECO:0000313" key="4">
    <source>
        <dbReference type="Proteomes" id="UP001319921"/>
    </source>
</evidence>
<sequence length="267" mass="30158">MRRLLIVLILLPFFTTILLHASINIINVYYNGTVEAELSNVTQFILIGSNITDLRVIGSQYNLSNNIIYLKNTGNIVYISYKAVLPKGIIQVNENGNFTINVFLPINASMNYIYPQPSSFIVINGLYNITFTNANKVTILYSFYSIFSQRQSENNVELYLIGGLIGSDSVLASLIFLLLRRSKVASKINKGEEEENIDLISNVLDERDTIVLEAIKMGTSTLADIVRQTGLPKSTAYRRVKKLVKLGYIEEIREEGKVRYVVKKKED</sequence>
<dbReference type="InterPro" id="IPR005471">
    <property type="entry name" value="Tscrpt_reg_IclR_N"/>
</dbReference>
<accession>A0AAQ4CWA2</accession>
<feature type="domain" description="HTH iclR-type" evidence="2">
    <location>
        <begin position="217"/>
        <end position="251"/>
    </location>
</feature>
<feature type="transmembrane region" description="Helical" evidence="1">
    <location>
        <begin position="158"/>
        <end position="179"/>
    </location>
</feature>
<dbReference type="InterPro" id="IPR036390">
    <property type="entry name" value="WH_DNA-bd_sf"/>
</dbReference>
<dbReference type="GO" id="GO:0006355">
    <property type="term" value="P:regulation of DNA-templated transcription"/>
    <property type="evidence" value="ECO:0007669"/>
    <property type="project" value="InterPro"/>
</dbReference>
<dbReference type="AlphaFoldDB" id="A0AAQ4CWA2"/>
<keyword evidence="1" id="KW-1133">Transmembrane helix</keyword>
<dbReference type="KEGG" id="scas:SACC_31000"/>
<dbReference type="Proteomes" id="UP001319921">
    <property type="component" value="Chromosome"/>
</dbReference>
<dbReference type="SUPFAM" id="SSF46785">
    <property type="entry name" value="Winged helix' DNA-binding domain"/>
    <property type="match status" value="1"/>
</dbReference>
<keyword evidence="4" id="KW-1185">Reference proteome</keyword>
<name>A0AAQ4CWA2_9CREN</name>
<dbReference type="RefSeq" id="WP_229570749.1">
    <property type="nucleotide sequence ID" value="NZ_AP025226.1"/>
</dbReference>
<dbReference type="InterPro" id="IPR011991">
    <property type="entry name" value="ArsR-like_HTH"/>
</dbReference>
<evidence type="ECO:0000313" key="3">
    <source>
        <dbReference type="EMBL" id="BDC00084.1"/>
    </source>
</evidence>